<dbReference type="Pfam" id="PF00005">
    <property type="entry name" value="ABC_tran"/>
    <property type="match status" value="1"/>
</dbReference>
<keyword evidence="7" id="KW-0029">Amino-acid transport</keyword>
<accession>A0ABY7JT19</accession>
<dbReference type="PIRSF" id="PIRSF039085">
    <property type="entry name" value="ABC_ATPase_HisP"/>
    <property type="match status" value="1"/>
</dbReference>
<dbReference type="InterPro" id="IPR050086">
    <property type="entry name" value="MetN_ABC_transporter-like"/>
</dbReference>
<comment type="subcellular location">
    <subcellularLocation>
        <location evidence="1">Cell membrane</location>
        <topology evidence="1">Peripheral membrane protein</topology>
    </subcellularLocation>
</comment>
<feature type="domain" description="ABC transporter" evidence="9">
    <location>
        <begin position="11"/>
        <end position="244"/>
    </location>
</feature>
<dbReference type="GO" id="GO:0005524">
    <property type="term" value="F:ATP binding"/>
    <property type="evidence" value="ECO:0007669"/>
    <property type="project" value="UniProtKB-KW"/>
</dbReference>
<keyword evidence="3" id="KW-0813">Transport</keyword>
<dbReference type="InterPro" id="IPR003439">
    <property type="entry name" value="ABC_transporter-like_ATP-bd"/>
</dbReference>
<evidence type="ECO:0000256" key="4">
    <source>
        <dbReference type="ARBA" id="ARBA00022475"/>
    </source>
</evidence>
<sequence>MNVINEKETLLKLDNLQKSFGDLQVLKGIDLDIKKGEILVIIGPSGSGKSTVLRCMNLLEVPTGGDVIFEGHSITNLKTIDKNREKIGMVFQNFNLFPNKTILENITLAPIKVKGLSKEMATAKAEQLLTRVGLIDKINSYPGQLSGGQQQRIAIARALAMEPDMMLFDEPTSALDPEMVKEVLDVIKELAIEGMTMAIVTHEMGFAKEVADRVIFVDGGKIMEEGTPEEVFNNPTSDRAKDFFNKILI</sequence>
<dbReference type="Gene3D" id="3.40.50.300">
    <property type="entry name" value="P-loop containing nucleotide triphosphate hydrolases"/>
    <property type="match status" value="1"/>
</dbReference>
<protein>
    <submittedName>
        <fullName evidence="10">Amino acid ABC transporter ATP-binding protein</fullName>
    </submittedName>
</protein>
<evidence type="ECO:0000256" key="1">
    <source>
        <dbReference type="ARBA" id="ARBA00004202"/>
    </source>
</evidence>
<dbReference type="Proteomes" id="UP001164187">
    <property type="component" value="Chromosome"/>
</dbReference>
<keyword evidence="4" id="KW-1003">Cell membrane</keyword>
<dbReference type="InterPro" id="IPR030679">
    <property type="entry name" value="ABC_ATPase_HisP-typ"/>
</dbReference>
<dbReference type="PROSITE" id="PS00211">
    <property type="entry name" value="ABC_TRANSPORTER_1"/>
    <property type="match status" value="1"/>
</dbReference>
<evidence type="ECO:0000259" key="9">
    <source>
        <dbReference type="PROSITE" id="PS50893"/>
    </source>
</evidence>
<evidence type="ECO:0000256" key="2">
    <source>
        <dbReference type="ARBA" id="ARBA00005417"/>
    </source>
</evidence>
<evidence type="ECO:0000313" key="10">
    <source>
        <dbReference type="EMBL" id="WAW15198.1"/>
    </source>
</evidence>
<dbReference type="SMART" id="SM00382">
    <property type="entry name" value="AAA"/>
    <property type="match status" value="1"/>
</dbReference>
<keyword evidence="5" id="KW-0547">Nucleotide-binding</keyword>
<comment type="similarity">
    <text evidence="2">Belongs to the ABC transporter superfamily.</text>
</comment>
<dbReference type="PANTHER" id="PTHR43166">
    <property type="entry name" value="AMINO ACID IMPORT ATP-BINDING PROTEIN"/>
    <property type="match status" value="1"/>
</dbReference>
<dbReference type="PANTHER" id="PTHR43166:SF9">
    <property type="entry name" value="GLUTAMATE_ASPARTATE IMPORT ATP-BINDING PROTEIN GLTL"/>
    <property type="match status" value="1"/>
</dbReference>
<dbReference type="InterPro" id="IPR003593">
    <property type="entry name" value="AAA+_ATPase"/>
</dbReference>
<reference evidence="10" key="1">
    <citation type="submission" date="2022-12" db="EMBL/GenBank/DDBJ databases">
        <title>Peptostreptococcus.</title>
        <authorList>
            <person name="Lee S.H."/>
        </authorList>
    </citation>
    <scope>NUCLEOTIDE SEQUENCE</scope>
    <source>
        <strain evidence="10">CBA3647</strain>
    </source>
</reference>
<name>A0ABY7JT19_9FIRM</name>
<evidence type="ECO:0000256" key="7">
    <source>
        <dbReference type="ARBA" id="ARBA00022970"/>
    </source>
</evidence>
<organism evidence="10 11">
    <name type="scientific">Peptostreptococcus equinus</name>
    <dbReference type="NCBI Taxonomy" id="3003601"/>
    <lineage>
        <taxon>Bacteria</taxon>
        <taxon>Bacillati</taxon>
        <taxon>Bacillota</taxon>
        <taxon>Clostridia</taxon>
        <taxon>Peptostreptococcales</taxon>
        <taxon>Peptostreptococcaceae</taxon>
        <taxon>Peptostreptococcus</taxon>
    </lineage>
</organism>
<keyword evidence="8" id="KW-0472">Membrane</keyword>
<keyword evidence="11" id="KW-1185">Reference proteome</keyword>
<evidence type="ECO:0000256" key="5">
    <source>
        <dbReference type="ARBA" id="ARBA00022741"/>
    </source>
</evidence>
<evidence type="ECO:0000313" key="11">
    <source>
        <dbReference type="Proteomes" id="UP001164187"/>
    </source>
</evidence>
<evidence type="ECO:0000256" key="8">
    <source>
        <dbReference type="ARBA" id="ARBA00023136"/>
    </source>
</evidence>
<dbReference type="PROSITE" id="PS50893">
    <property type="entry name" value="ABC_TRANSPORTER_2"/>
    <property type="match status" value="1"/>
</dbReference>
<dbReference type="InterPro" id="IPR027417">
    <property type="entry name" value="P-loop_NTPase"/>
</dbReference>
<dbReference type="SUPFAM" id="SSF52540">
    <property type="entry name" value="P-loop containing nucleoside triphosphate hydrolases"/>
    <property type="match status" value="1"/>
</dbReference>
<evidence type="ECO:0000256" key="3">
    <source>
        <dbReference type="ARBA" id="ARBA00022448"/>
    </source>
</evidence>
<evidence type="ECO:0000256" key="6">
    <source>
        <dbReference type="ARBA" id="ARBA00022840"/>
    </source>
</evidence>
<dbReference type="InterPro" id="IPR017871">
    <property type="entry name" value="ABC_transporter-like_CS"/>
</dbReference>
<proteinExistence type="inferred from homology"/>
<gene>
    <name evidence="10" type="ORF">O0R46_01750</name>
</gene>
<dbReference type="CDD" id="cd03262">
    <property type="entry name" value="ABC_HisP_GlnQ"/>
    <property type="match status" value="1"/>
</dbReference>
<keyword evidence="6 10" id="KW-0067">ATP-binding</keyword>
<dbReference type="EMBL" id="CP114052">
    <property type="protein sequence ID" value="WAW15198.1"/>
    <property type="molecule type" value="Genomic_DNA"/>
</dbReference>
<dbReference type="RefSeq" id="WP_269311892.1">
    <property type="nucleotide sequence ID" value="NZ_CP114052.1"/>
</dbReference>